<dbReference type="PANTHER" id="PTHR31937:SF2">
    <property type="entry name" value="TRANSMEMBRANE PROTEIN 163"/>
    <property type="match status" value="1"/>
</dbReference>
<accession>A0A0A0JGP1</accession>
<keyword evidence="6" id="KW-0862">Zinc</keyword>
<evidence type="ECO:0000256" key="12">
    <source>
        <dbReference type="SAM" id="Phobius"/>
    </source>
</evidence>
<keyword evidence="7 12" id="KW-1133">Transmembrane helix</keyword>
<feature type="transmembrane region" description="Helical" evidence="12">
    <location>
        <begin position="116"/>
        <end position="136"/>
    </location>
</feature>
<feature type="compositionally biased region" description="Low complexity" evidence="11">
    <location>
        <begin position="207"/>
        <end position="216"/>
    </location>
</feature>
<comment type="caution">
    <text evidence="14">The sequence shown here is derived from an EMBL/GenBank/DDBJ whole genome shotgun (WGS) entry which is preliminary data.</text>
</comment>
<keyword evidence="15" id="KW-1185">Reference proteome</keyword>
<evidence type="ECO:0000256" key="6">
    <source>
        <dbReference type="ARBA" id="ARBA00022833"/>
    </source>
</evidence>
<dbReference type="SUPFAM" id="SSF161111">
    <property type="entry name" value="Cation efflux protein transmembrane domain-like"/>
    <property type="match status" value="1"/>
</dbReference>
<evidence type="ECO:0000256" key="3">
    <source>
        <dbReference type="ARBA" id="ARBA00008731"/>
    </source>
</evidence>
<keyword evidence="5" id="KW-0967">Endosome</keyword>
<comment type="subcellular location">
    <subcellularLocation>
        <location evidence="2">Cytoplasmic vesicle</location>
        <location evidence="2">Secretory vesicle</location>
        <location evidence="2">Synaptic vesicle membrane</location>
        <topology evidence="2">Multi-pass membrane protein</topology>
    </subcellularLocation>
    <subcellularLocation>
        <location evidence="1">Early endosome membrane</location>
    </subcellularLocation>
</comment>
<dbReference type="GO" id="GO:0031410">
    <property type="term" value="C:cytoplasmic vesicle"/>
    <property type="evidence" value="ECO:0007669"/>
    <property type="project" value="UniProtKB-KW"/>
</dbReference>
<dbReference type="InterPro" id="IPR058533">
    <property type="entry name" value="Cation_efflux_TM"/>
</dbReference>
<dbReference type="AlphaFoldDB" id="A0A0A0JGP1"/>
<feature type="compositionally biased region" description="Basic residues" evidence="11">
    <location>
        <begin position="232"/>
        <end position="242"/>
    </location>
</feature>
<evidence type="ECO:0000256" key="7">
    <source>
        <dbReference type="ARBA" id="ARBA00022989"/>
    </source>
</evidence>
<dbReference type="GO" id="GO:0008324">
    <property type="term" value="F:monoatomic cation transmembrane transporter activity"/>
    <property type="evidence" value="ECO:0007669"/>
    <property type="project" value="InterPro"/>
</dbReference>
<feature type="transmembrane region" description="Helical" evidence="12">
    <location>
        <begin position="157"/>
        <end position="180"/>
    </location>
</feature>
<keyword evidence="4 12" id="KW-0812">Transmembrane</keyword>
<sequence>MTAWTTLATPERRATLMRRAQLLAAASVAYNSAEAVIAITAGNIAGSSALVGFGLDSIVEVSSGLVILWQFRHPMPESRERTSQRLIAISFFALAAYLTVEAGHALITGAQPDSSPIGIGLALASLAVMPFLSLWQRRTGKELGSGAVEGDGTQTRLCTYLSAVLLFGLVLNATLGWFWADPVAALIIAAVAAREGWQTGTFRSPCPRTALQTTAAPPLPPTSTRMSPIRQHPLRWHSRGARTAREPPHAHHDPGGVRRGTAGSANCDDR</sequence>
<feature type="domain" description="Cation efflux protein transmembrane" evidence="13">
    <location>
        <begin position="26"/>
        <end position="198"/>
    </location>
</feature>
<feature type="compositionally biased region" description="Basic and acidic residues" evidence="11">
    <location>
        <begin position="243"/>
        <end position="256"/>
    </location>
</feature>
<feature type="transmembrane region" description="Helical" evidence="12">
    <location>
        <begin position="89"/>
        <end position="110"/>
    </location>
</feature>
<evidence type="ECO:0000259" key="13">
    <source>
        <dbReference type="Pfam" id="PF01545"/>
    </source>
</evidence>
<comment type="similarity">
    <text evidence="3">Belongs to the TMEM163 family.</text>
</comment>
<proteinExistence type="inferred from homology"/>
<dbReference type="GO" id="GO:0016020">
    <property type="term" value="C:membrane"/>
    <property type="evidence" value="ECO:0007669"/>
    <property type="project" value="InterPro"/>
</dbReference>
<dbReference type="InterPro" id="IPR027469">
    <property type="entry name" value="Cation_efflux_TMD_sf"/>
</dbReference>
<dbReference type="STRING" id="1385521.N803_03590"/>
<dbReference type="PANTHER" id="PTHR31937">
    <property type="entry name" value="TRANSMEMBRANE PROTEIN 163"/>
    <property type="match status" value="1"/>
</dbReference>
<keyword evidence="10" id="KW-0968">Cytoplasmic vesicle</keyword>
<evidence type="ECO:0000256" key="8">
    <source>
        <dbReference type="ARBA" id="ARBA00023018"/>
    </source>
</evidence>
<evidence type="ECO:0000256" key="9">
    <source>
        <dbReference type="ARBA" id="ARBA00023136"/>
    </source>
</evidence>
<keyword evidence="8" id="KW-0770">Synapse</keyword>
<evidence type="ECO:0000256" key="4">
    <source>
        <dbReference type="ARBA" id="ARBA00022692"/>
    </source>
</evidence>
<reference evidence="14 15" key="1">
    <citation type="submission" date="2013-08" db="EMBL/GenBank/DDBJ databases">
        <title>The genome sequence of Knoellia subterranea.</title>
        <authorList>
            <person name="Zhu W."/>
            <person name="Wang G."/>
        </authorList>
    </citation>
    <scope>NUCLEOTIDE SEQUENCE [LARGE SCALE GENOMIC DNA]</scope>
    <source>
        <strain evidence="14 15">KCTC 19937</strain>
    </source>
</reference>
<evidence type="ECO:0000313" key="15">
    <source>
        <dbReference type="Proteomes" id="UP000030011"/>
    </source>
</evidence>
<dbReference type="eggNOG" id="COG0053">
    <property type="taxonomic scope" value="Bacteria"/>
</dbReference>
<name>A0A0A0JGP1_9MICO</name>
<evidence type="ECO:0000256" key="2">
    <source>
        <dbReference type="ARBA" id="ARBA00004644"/>
    </source>
</evidence>
<evidence type="ECO:0000256" key="1">
    <source>
        <dbReference type="ARBA" id="ARBA00004146"/>
    </source>
</evidence>
<gene>
    <name evidence="14" type="ORF">N803_03590</name>
</gene>
<feature type="transmembrane region" description="Helical" evidence="12">
    <location>
        <begin position="45"/>
        <end position="69"/>
    </location>
</feature>
<evidence type="ECO:0000256" key="10">
    <source>
        <dbReference type="ARBA" id="ARBA00023329"/>
    </source>
</evidence>
<dbReference type="EMBL" id="AVPK01000009">
    <property type="protein sequence ID" value="KGN36555.1"/>
    <property type="molecule type" value="Genomic_DNA"/>
</dbReference>
<evidence type="ECO:0000313" key="14">
    <source>
        <dbReference type="EMBL" id="KGN36555.1"/>
    </source>
</evidence>
<protein>
    <submittedName>
        <fullName evidence="14">Membrane protein</fullName>
    </submittedName>
</protein>
<organism evidence="14 15">
    <name type="scientific">Knoellia subterranea KCTC 19937</name>
    <dbReference type="NCBI Taxonomy" id="1385521"/>
    <lineage>
        <taxon>Bacteria</taxon>
        <taxon>Bacillati</taxon>
        <taxon>Actinomycetota</taxon>
        <taxon>Actinomycetes</taxon>
        <taxon>Micrococcales</taxon>
        <taxon>Intrasporangiaceae</taxon>
        <taxon>Knoellia</taxon>
    </lineage>
</organism>
<dbReference type="RefSeq" id="WP_342666695.1">
    <property type="nucleotide sequence ID" value="NZ_AVPK01000009.1"/>
</dbReference>
<evidence type="ECO:0000256" key="5">
    <source>
        <dbReference type="ARBA" id="ARBA00022753"/>
    </source>
</evidence>
<dbReference type="Gene3D" id="1.20.1510.10">
    <property type="entry name" value="Cation efflux protein transmembrane domain"/>
    <property type="match status" value="1"/>
</dbReference>
<dbReference type="Proteomes" id="UP000030011">
    <property type="component" value="Unassembled WGS sequence"/>
</dbReference>
<dbReference type="Pfam" id="PF01545">
    <property type="entry name" value="Cation_efflux"/>
    <property type="match status" value="1"/>
</dbReference>
<keyword evidence="9 12" id="KW-0472">Membrane</keyword>
<feature type="region of interest" description="Disordered" evidence="11">
    <location>
        <begin position="203"/>
        <end position="270"/>
    </location>
</feature>
<evidence type="ECO:0000256" key="11">
    <source>
        <dbReference type="SAM" id="MobiDB-lite"/>
    </source>
</evidence>
<dbReference type="InterPro" id="IPR026765">
    <property type="entry name" value="Tmem163"/>
</dbReference>